<keyword evidence="1" id="KW-0812">Transmembrane</keyword>
<protein>
    <submittedName>
        <fullName evidence="2">Uncharacterized protein</fullName>
    </submittedName>
</protein>
<proteinExistence type="predicted"/>
<dbReference type="AlphaFoldDB" id="A0A2T2N352"/>
<feature type="transmembrane region" description="Helical" evidence="1">
    <location>
        <begin position="31"/>
        <end position="49"/>
    </location>
</feature>
<evidence type="ECO:0000313" key="2">
    <source>
        <dbReference type="EMBL" id="PSN59872.1"/>
    </source>
</evidence>
<organism evidence="2 3">
    <name type="scientific">Corynespora cassiicola Philippines</name>
    <dbReference type="NCBI Taxonomy" id="1448308"/>
    <lineage>
        <taxon>Eukaryota</taxon>
        <taxon>Fungi</taxon>
        <taxon>Dikarya</taxon>
        <taxon>Ascomycota</taxon>
        <taxon>Pezizomycotina</taxon>
        <taxon>Dothideomycetes</taxon>
        <taxon>Pleosporomycetidae</taxon>
        <taxon>Pleosporales</taxon>
        <taxon>Corynesporascaceae</taxon>
        <taxon>Corynespora</taxon>
    </lineage>
</organism>
<evidence type="ECO:0000313" key="3">
    <source>
        <dbReference type="Proteomes" id="UP000240883"/>
    </source>
</evidence>
<keyword evidence="1" id="KW-1133">Transmembrane helix</keyword>
<sequence>MTCWDWPWRCTACHFTAMDGREWREIIQEGGRALGVEVFFYFAFGFALFRRAVFKRDGRCHGHVGKCVCARRFRCAATLATLPRRCDECVTR</sequence>
<gene>
    <name evidence="2" type="ORF">BS50DRAFT_220984</name>
</gene>
<name>A0A2T2N352_CORCC</name>
<keyword evidence="3" id="KW-1185">Reference proteome</keyword>
<dbReference type="EMBL" id="KZ678152">
    <property type="protein sequence ID" value="PSN59872.1"/>
    <property type="molecule type" value="Genomic_DNA"/>
</dbReference>
<dbReference type="Proteomes" id="UP000240883">
    <property type="component" value="Unassembled WGS sequence"/>
</dbReference>
<evidence type="ECO:0000256" key="1">
    <source>
        <dbReference type="SAM" id="Phobius"/>
    </source>
</evidence>
<reference evidence="2 3" key="1">
    <citation type="journal article" date="2018" name="Front. Microbiol.">
        <title>Genome-Wide Analysis of Corynespora cassiicola Leaf Fall Disease Putative Effectors.</title>
        <authorList>
            <person name="Lopez D."/>
            <person name="Ribeiro S."/>
            <person name="Label P."/>
            <person name="Fumanal B."/>
            <person name="Venisse J.S."/>
            <person name="Kohler A."/>
            <person name="de Oliveira R.R."/>
            <person name="Labutti K."/>
            <person name="Lipzen A."/>
            <person name="Lail K."/>
            <person name="Bauer D."/>
            <person name="Ohm R.A."/>
            <person name="Barry K.W."/>
            <person name="Spatafora J."/>
            <person name="Grigoriev I.V."/>
            <person name="Martin F.M."/>
            <person name="Pujade-Renaud V."/>
        </authorList>
    </citation>
    <scope>NUCLEOTIDE SEQUENCE [LARGE SCALE GENOMIC DNA]</scope>
    <source>
        <strain evidence="2 3">Philippines</strain>
    </source>
</reference>
<keyword evidence="1" id="KW-0472">Membrane</keyword>
<accession>A0A2T2N352</accession>